<evidence type="ECO:0000313" key="6">
    <source>
        <dbReference type="Proteomes" id="UP001204068"/>
    </source>
</evidence>
<evidence type="ECO:0000256" key="3">
    <source>
        <dbReference type="ARBA" id="ARBA00022840"/>
    </source>
</evidence>
<dbReference type="PANTHER" id="PTHR42711:SF17">
    <property type="entry name" value="ABC TRANSPORTER ATP-BINDING PROTEIN"/>
    <property type="match status" value="1"/>
</dbReference>
<keyword evidence="1" id="KW-0813">Transport</keyword>
<evidence type="ECO:0000313" key="5">
    <source>
        <dbReference type="EMBL" id="MCQ9302285.1"/>
    </source>
</evidence>
<protein>
    <submittedName>
        <fullName evidence="5">ABC transporter ATP-binding protein</fullName>
    </submittedName>
</protein>
<sequence length="288" mass="33048">MIVIDVQNVTKIYNQKKVVSDVSFQINEGECTALIGPNGAGKSTLIDMIIGDRHPNDGQIISDNQQLDKKRMGILFQTTAFPDVMKVKELFYLFKSFYKDTISIETFKEITRFNNDKLEQFAAKLSGGERRILDFTLSIIGKPDFVILDEPTSAMDTEMRKHFWKVIEEMKQEGKTIFYTSHYIEEVERMADRVVVLNKGELVMDSTPRAIRHSENKTMIQIPLSKKEVVNILKNVSVEASKDMLIITTEDVNPVIKAFIDYGIDFNEVEIIKESLMDTIFSKNEERV</sequence>
<dbReference type="Proteomes" id="UP001204068">
    <property type="component" value="Unassembled WGS sequence"/>
</dbReference>
<keyword evidence="3 5" id="KW-0067">ATP-binding</keyword>
<dbReference type="EMBL" id="JANILD010000001">
    <property type="protein sequence ID" value="MCQ9302285.1"/>
    <property type="molecule type" value="Genomic_DNA"/>
</dbReference>
<reference evidence="5" key="1">
    <citation type="submission" date="2022-07" db="EMBL/GenBank/DDBJ databases">
        <title>Bacterial species isolated from the porcine tonsil microbiota.</title>
        <authorList>
            <person name="Oliveira I.M.F."/>
        </authorList>
    </citation>
    <scope>NUCLEOTIDE SEQUENCE</scope>
    <source>
        <strain evidence="5">8QC2O2</strain>
    </source>
</reference>
<proteinExistence type="predicted"/>
<dbReference type="SMART" id="SM00382">
    <property type="entry name" value="AAA"/>
    <property type="match status" value="1"/>
</dbReference>
<evidence type="ECO:0000256" key="2">
    <source>
        <dbReference type="ARBA" id="ARBA00022741"/>
    </source>
</evidence>
<dbReference type="GO" id="GO:0016887">
    <property type="term" value="F:ATP hydrolysis activity"/>
    <property type="evidence" value="ECO:0007669"/>
    <property type="project" value="InterPro"/>
</dbReference>
<dbReference type="Gene3D" id="3.40.50.300">
    <property type="entry name" value="P-loop containing nucleotide triphosphate hydrolases"/>
    <property type="match status" value="1"/>
</dbReference>
<dbReference type="InterPro" id="IPR027417">
    <property type="entry name" value="P-loop_NTPase"/>
</dbReference>
<keyword evidence="2" id="KW-0547">Nucleotide-binding</keyword>
<name>A0AAW5LIA8_MAMSC</name>
<dbReference type="GO" id="GO:0005524">
    <property type="term" value="F:ATP binding"/>
    <property type="evidence" value="ECO:0007669"/>
    <property type="project" value="UniProtKB-KW"/>
</dbReference>
<dbReference type="CDD" id="cd03230">
    <property type="entry name" value="ABC_DR_subfamily_A"/>
    <property type="match status" value="1"/>
</dbReference>
<dbReference type="Pfam" id="PF00005">
    <property type="entry name" value="ABC_tran"/>
    <property type="match status" value="1"/>
</dbReference>
<dbReference type="InterPro" id="IPR003439">
    <property type="entry name" value="ABC_transporter-like_ATP-bd"/>
</dbReference>
<dbReference type="PROSITE" id="PS50893">
    <property type="entry name" value="ABC_TRANSPORTER_2"/>
    <property type="match status" value="1"/>
</dbReference>
<comment type="caution">
    <text evidence="5">The sequence shown here is derived from an EMBL/GenBank/DDBJ whole genome shotgun (WGS) entry which is preliminary data.</text>
</comment>
<dbReference type="SUPFAM" id="SSF52540">
    <property type="entry name" value="P-loop containing nucleoside triphosphate hydrolases"/>
    <property type="match status" value="1"/>
</dbReference>
<dbReference type="AlphaFoldDB" id="A0AAW5LIA8"/>
<dbReference type="InterPro" id="IPR050763">
    <property type="entry name" value="ABC_transporter_ATP-binding"/>
</dbReference>
<organism evidence="5 6">
    <name type="scientific">Mammaliicoccus sciuri</name>
    <name type="common">Staphylococcus sciuri</name>
    <dbReference type="NCBI Taxonomy" id="1296"/>
    <lineage>
        <taxon>Bacteria</taxon>
        <taxon>Bacillati</taxon>
        <taxon>Bacillota</taxon>
        <taxon>Bacilli</taxon>
        <taxon>Bacillales</taxon>
        <taxon>Staphylococcaceae</taxon>
        <taxon>Mammaliicoccus</taxon>
    </lineage>
</organism>
<dbReference type="RefSeq" id="WP_257099434.1">
    <property type="nucleotide sequence ID" value="NZ_JANILD010000001.1"/>
</dbReference>
<accession>A0AAW5LIA8</accession>
<evidence type="ECO:0000259" key="4">
    <source>
        <dbReference type="PROSITE" id="PS50893"/>
    </source>
</evidence>
<evidence type="ECO:0000256" key="1">
    <source>
        <dbReference type="ARBA" id="ARBA00022448"/>
    </source>
</evidence>
<feature type="domain" description="ABC transporter" evidence="4">
    <location>
        <begin position="4"/>
        <end position="224"/>
    </location>
</feature>
<dbReference type="PANTHER" id="PTHR42711">
    <property type="entry name" value="ABC TRANSPORTER ATP-BINDING PROTEIN"/>
    <property type="match status" value="1"/>
</dbReference>
<dbReference type="InterPro" id="IPR003593">
    <property type="entry name" value="AAA+_ATPase"/>
</dbReference>
<gene>
    <name evidence="5" type="ORF">NQ032_01470</name>
</gene>